<keyword evidence="1" id="KW-0472">Membrane</keyword>
<proteinExistence type="predicted"/>
<feature type="transmembrane region" description="Helical" evidence="1">
    <location>
        <begin position="57"/>
        <end position="80"/>
    </location>
</feature>
<reference evidence="2" key="1">
    <citation type="journal article" date="2023" name="Phytobiomes J">
        <title>Deciphering the key players within the bacterial microbiota associated with aerial crown gall tumors on rhododendron: Insights into the gallobiome.</title>
        <authorList>
            <person name="Kuzmanovic N."/>
            <person name="Nesme J."/>
            <person name="Wolf J."/>
            <person name="Neumann-Schaal M."/>
            <person name="Petersen J."/>
            <person name="Fernandez-Gnecco G."/>
            <person name="Sproeer C."/>
            <person name="Bunk B."/>
            <person name="Overmann J."/>
            <person name="Sorensen S.J."/>
            <person name="Idczak E."/>
            <person name="Smalla K."/>
        </authorList>
    </citation>
    <scope>NUCLEOTIDE SEQUENCE</scope>
    <source>
        <strain evidence="2">Rho-11.1</strain>
    </source>
</reference>
<name>A0AAW9FRV6_9HYPH</name>
<organism evidence="2">
    <name type="scientific">Agrobacterium rosae</name>
    <dbReference type="NCBI Taxonomy" id="1972867"/>
    <lineage>
        <taxon>Bacteria</taxon>
        <taxon>Pseudomonadati</taxon>
        <taxon>Pseudomonadota</taxon>
        <taxon>Alphaproteobacteria</taxon>
        <taxon>Hyphomicrobiales</taxon>
        <taxon>Rhizobiaceae</taxon>
        <taxon>Rhizobium/Agrobacterium group</taxon>
        <taxon>Agrobacterium</taxon>
    </lineage>
</organism>
<evidence type="ECO:0000256" key="1">
    <source>
        <dbReference type="SAM" id="Phobius"/>
    </source>
</evidence>
<gene>
    <name evidence="2" type="ORF">RMR22_27190</name>
</gene>
<comment type="caution">
    <text evidence="2">The sequence shown here is derived from an EMBL/GenBank/DDBJ whole genome shotgun (WGS) entry which is preliminary data.</text>
</comment>
<sequence length="99" mass="10588">MTTGNNDMGNGNGFVDEEARFAALPQRVTGVESSVNNLSSQFSSFFAKLDKRGRTPWGSLVSVAVTIMANVTTIGGLAYAQYGLQSAKLKTRPQAILQM</sequence>
<dbReference type="AlphaFoldDB" id="A0AAW9FRV6"/>
<accession>A0AAW9FRV6</accession>
<protein>
    <submittedName>
        <fullName evidence="2">Uncharacterized protein</fullName>
    </submittedName>
</protein>
<dbReference type="EMBL" id="JAVRAF010000036">
    <property type="protein sequence ID" value="MDX8305906.1"/>
    <property type="molecule type" value="Genomic_DNA"/>
</dbReference>
<keyword evidence="1" id="KW-1133">Transmembrane helix</keyword>
<keyword evidence="1" id="KW-0812">Transmembrane</keyword>
<evidence type="ECO:0000313" key="2">
    <source>
        <dbReference type="EMBL" id="MDX8305906.1"/>
    </source>
</evidence>